<dbReference type="InterPro" id="IPR023885">
    <property type="entry name" value="4Fe4S-binding_SPASM_dom"/>
</dbReference>
<proteinExistence type="predicted"/>
<dbReference type="EMBL" id="JACHGY010000001">
    <property type="protein sequence ID" value="MBB6429805.1"/>
    <property type="molecule type" value="Genomic_DNA"/>
</dbReference>
<dbReference type="RefSeq" id="WP_184677367.1">
    <property type="nucleotide sequence ID" value="NZ_JACHGY010000001.1"/>
</dbReference>
<dbReference type="Proteomes" id="UP000541810">
    <property type="component" value="Unassembled WGS sequence"/>
</dbReference>
<keyword evidence="3" id="KW-1185">Reference proteome</keyword>
<gene>
    <name evidence="2" type="ORF">HNQ40_001611</name>
</gene>
<dbReference type="Gene3D" id="3.20.20.70">
    <property type="entry name" value="Aldolase class I"/>
    <property type="match status" value="1"/>
</dbReference>
<dbReference type="CDD" id="cd21109">
    <property type="entry name" value="SPASM"/>
    <property type="match status" value="1"/>
</dbReference>
<protein>
    <recommendedName>
        <fullName evidence="1">4Fe4S-binding SPASM domain-containing protein</fullName>
    </recommendedName>
</protein>
<comment type="caution">
    <text evidence="2">The sequence shown here is derived from an EMBL/GenBank/DDBJ whole genome shotgun (WGS) entry which is preliminary data.</text>
</comment>
<sequence>MSNPASVIALIVADVSAGRLGHARDLHAPLAGRPALWHTLQRATRIGRVGRVVVLHQPGQDPLAHIDTSAFAKPIETFAHGDVAGDTFTPRIRSARKWALSGWRGGLAGATAWDELLPAAPLALAMDRFNAEAAVLVGGDWCAFDPGYADGLLDIHLDAPDAMKLVFTQAPPGLSPLVTSREVLHDFAEKQATFGSALAYNPKRPAIDPIGRECNLPIAASVRDTARRFIFDSPAGMQRLHRVADQLGDGFADADAVAITDACRVWELDHPEHVFADLPEQITIELTPRRIPDGPIVPQHHVDLPRSEMDLGLARDLLAQCAGKAVTLGGLGDALLHPQWVELVQAATEADVFGLHLETDLLSPRDELAPLTELPIDILSVRVNADTAATYSKVMGIDRLPEVMANLQWLFDRRATTTSASDQLPAAGLPWIIPRLVKTADTLKDMEMFFERWMQVVGHAVIERPPTLGKGSFALAPDQNPVPMDPPWKQPSLHQVKRRITVLSDGTVTLCGQDALGRASLGNASDNMLLELWAGVPTLEIPGGRDDSPVCRRCHDWWSMRRVEATAPVSC</sequence>
<evidence type="ECO:0000259" key="1">
    <source>
        <dbReference type="Pfam" id="PF13186"/>
    </source>
</evidence>
<dbReference type="AlphaFoldDB" id="A0A7X0H8K7"/>
<dbReference type="SUPFAM" id="SSF53448">
    <property type="entry name" value="Nucleotide-diphospho-sugar transferases"/>
    <property type="match status" value="1"/>
</dbReference>
<accession>A0A7X0H8K7</accession>
<evidence type="ECO:0000313" key="3">
    <source>
        <dbReference type="Proteomes" id="UP000541810"/>
    </source>
</evidence>
<dbReference type="InterPro" id="IPR058240">
    <property type="entry name" value="rSAM_sf"/>
</dbReference>
<organism evidence="2 3">
    <name type="scientific">Algisphaera agarilytica</name>
    <dbReference type="NCBI Taxonomy" id="1385975"/>
    <lineage>
        <taxon>Bacteria</taxon>
        <taxon>Pseudomonadati</taxon>
        <taxon>Planctomycetota</taxon>
        <taxon>Phycisphaerae</taxon>
        <taxon>Phycisphaerales</taxon>
        <taxon>Phycisphaeraceae</taxon>
        <taxon>Algisphaera</taxon>
    </lineage>
</organism>
<dbReference type="InterPro" id="IPR013785">
    <property type="entry name" value="Aldolase_TIM"/>
</dbReference>
<dbReference type="Pfam" id="PF13186">
    <property type="entry name" value="SPASM"/>
    <property type="match status" value="1"/>
</dbReference>
<dbReference type="InterPro" id="IPR029044">
    <property type="entry name" value="Nucleotide-diphossugar_trans"/>
</dbReference>
<evidence type="ECO:0000313" key="2">
    <source>
        <dbReference type="EMBL" id="MBB6429805.1"/>
    </source>
</evidence>
<name>A0A7X0H8K7_9BACT</name>
<reference evidence="2 3" key="1">
    <citation type="submission" date="2020-08" db="EMBL/GenBank/DDBJ databases">
        <title>Genomic Encyclopedia of Type Strains, Phase IV (KMG-IV): sequencing the most valuable type-strain genomes for metagenomic binning, comparative biology and taxonomic classification.</title>
        <authorList>
            <person name="Goeker M."/>
        </authorList>
    </citation>
    <scope>NUCLEOTIDE SEQUENCE [LARGE SCALE GENOMIC DNA]</scope>
    <source>
        <strain evidence="2 3">DSM 103725</strain>
    </source>
</reference>
<feature type="domain" description="4Fe4S-binding SPASM" evidence="1">
    <location>
        <begin position="497"/>
        <end position="555"/>
    </location>
</feature>
<dbReference type="SUPFAM" id="SSF102114">
    <property type="entry name" value="Radical SAM enzymes"/>
    <property type="match status" value="1"/>
</dbReference>